<evidence type="ECO:0000256" key="1">
    <source>
        <dbReference type="ARBA" id="ARBA00000085"/>
    </source>
</evidence>
<evidence type="ECO:0000256" key="7">
    <source>
        <dbReference type="ARBA" id="ARBA00022692"/>
    </source>
</evidence>
<evidence type="ECO:0000259" key="15">
    <source>
        <dbReference type="PROSITE" id="PS50109"/>
    </source>
</evidence>
<evidence type="ECO:0000256" key="6">
    <source>
        <dbReference type="ARBA" id="ARBA00022679"/>
    </source>
</evidence>
<reference evidence="16 17" key="1">
    <citation type="submission" date="2019-09" db="EMBL/GenBank/DDBJ databases">
        <title>Whole genome sequence of Vibrio fortis.</title>
        <authorList>
            <person name="Das S.K."/>
        </authorList>
    </citation>
    <scope>NUCLEOTIDE SEQUENCE [LARGE SCALE GENOMIC DNA]</scope>
    <source>
        <strain evidence="16 17">AN60</strain>
    </source>
</reference>
<dbReference type="CDD" id="cd00082">
    <property type="entry name" value="HisKA"/>
    <property type="match status" value="1"/>
</dbReference>
<evidence type="ECO:0000256" key="14">
    <source>
        <dbReference type="SAM" id="Phobius"/>
    </source>
</evidence>
<evidence type="ECO:0000256" key="9">
    <source>
        <dbReference type="ARBA" id="ARBA00022777"/>
    </source>
</evidence>
<dbReference type="AlphaFoldDB" id="A0A5N3RD24"/>
<protein>
    <recommendedName>
        <fullName evidence="3">histidine kinase</fullName>
        <ecNumber evidence="3">2.7.13.3</ecNumber>
    </recommendedName>
</protein>
<evidence type="ECO:0000256" key="3">
    <source>
        <dbReference type="ARBA" id="ARBA00012438"/>
    </source>
</evidence>
<dbReference type="EMBL" id="VWSE01000002">
    <property type="protein sequence ID" value="KAB0292073.1"/>
    <property type="molecule type" value="Genomic_DNA"/>
</dbReference>
<evidence type="ECO:0000256" key="8">
    <source>
        <dbReference type="ARBA" id="ARBA00022741"/>
    </source>
</evidence>
<keyword evidence="13 14" id="KW-0472">Membrane</keyword>
<organism evidence="16 17">
    <name type="scientific">Vibrio fortis</name>
    <dbReference type="NCBI Taxonomy" id="212667"/>
    <lineage>
        <taxon>Bacteria</taxon>
        <taxon>Pseudomonadati</taxon>
        <taxon>Pseudomonadota</taxon>
        <taxon>Gammaproteobacteria</taxon>
        <taxon>Vibrionales</taxon>
        <taxon>Vibrionaceae</taxon>
        <taxon>Vibrio</taxon>
    </lineage>
</organism>
<dbReference type="InterPro" id="IPR050398">
    <property type="entry name" value="HssS/ArlS-like"/>
</dbReference>
<evidence type="ECO:0000313" key="17">
    <source>
        <dbReference type="Proteomes" id="UP000326789"/>
    </source>
</evidence>
<keyword evidence="7 14" id="KW-0812">Transmembrane</keyword>
<dbReference type="EC" id="2.7.13.3" evidence="3"/>
<feature type="transmembrane region" description="Helical" evidence="14">
    <location>
        <begin position="163"/>
        <end position="182"/>
    </location>
</feature>
<name>A0A5N3RD24_9VIBR</name>
<dbReference type="InterPro" id="IPR005467">
    <property type="entry name" value="His_kinase_dom"/>
</dbReference>
<proteinExistence type="predicted"/>
<dbReference type="GO" id="GO:0000155">
    <property type="term" value="F:phosphorelay sensor kinase activity"/>
    <property type="evidence" value="ECO:0007669"/>
    <property type="project" value="InterPro"/>
</dbReference>
<keyword evidence="4" id="KW-1003">Cell membrane</keyword>
<dbReference type="GO" id="GO:0005886">
    <property type="term" value="C:plasma membrane"/>
    <property type="evidence" value="ECO:0007669"/>
    <property type="project" value="UniProtKB-SubCell"/>
</dbReference>
<dbReference type="SMART" id="SM00388">
    <property type="entry name" value="HisKA"/>
    <property type="match status" value="1"/>
</dbReference>
<dbReference type="GO" id="GO:0005524">
    <property type="term" value="F:ATP binding"/>
    <property type="evidence" value="ECO:0007669"/>
    <property type="project" value="UniProtKB-KW"/>
</dbReference>
<sequence>MKRVSIKRDIYLHLFGLLLLLTAAYGLMVSQSYHIGINESTKYEFLYELKVAERHYLATGEAPHSDNVTFQIFLDPAQIPLKFQQAFAWQDFQDDEIYEAYINPSNNGDLNSNAGYGTYLYAAKHPLQDSDQTFYIVSEYDEALYFELLELSPPESSSHLNSALLMIGTLLLLVFLVVRLMVYRLTKPIMTLSTWSNTLDLDDISQLKDFRYIEIQALADQLVSSVEAERGANDRERFFLRAASHELRTPITTISASSDMLQRLTEQIPNSGQRAVARIQRSVQSMQSLVITLLWMSRNNNLDTQYESIETEALLDKIVDGQRYLLSQKQVKVEKNVSCGEIYQPKELVEVVLTNLVRNAFQHGGQGNVAILLSEEGFEISNTTPDPNLSGQGSRDTSFGIGLELVERVCHSQGWQLSHQQHQDKFTVCVQFTDSKE</sequence>
<dbReference type="InterPro" id="IPR003661">
    <property type="entry name" value="HisK_dim/P_dom"/>
</dbReference>
<dbReference type="PANTHER" id="PTHR45528">
    <property type="entry name" value="SENSOR HISTIDINE KINASE CPXA"/>
    <property type="match status" value="1"/>
</dbReference>
<evidence type="ECO:0000256" key="13">
    <source>
        <dbReference type="ARBA" id="ARBA00023136"/>
    </source>
</evidence>
<dbReference type="SUPFAM" id="SSF47384">
    <property type="entry name" value="Homodimeric domain of signal transducing histidine kinase"/>
    <property type="match status" value="1"/>
</dbReference>
<gene>
    <name evidence="16" type="ORF">F2P58_02775</name>
</gene>
<keyword evidence="11 14" id="KW-1133">Transmembrane helix</keyword>
<evidence type="ECO:0000313" key="16">
    <source>
        <dbReference type="EMBL" id="KAB0292073.1"/>
    </source>
</evidence>
<dbReference type="Proteomes" id="UP000326789">
    <property type="component" value="Unassembled WGS sequence"/>
</dbReference>
<keyword evidence="12" id="KW-0902">Two-component regulatory system</keyword>
<dbReference type="Gene3D" id="3.30.565.10">
    <property type="entry name" value="Histidine kinase-like ATPase, C-terminal domain"/>
    <property type="match status" value="1"/>
</dbReference>
<evidence type="ECO:0000256" key="5">
    <source>
        <dbReference type="ARBA" id="ARBA00022553"/>
    </source>
</evidence>
<keyword evidence="5" id="KW-0597">Phosphoprotein</keyword>
<dbReference type="PANTHER" id="PTHR45528:SF1">
    <property type="entry name" value="SENSOR HISTIDINE KINASE CPXA"/>
    <property type="match status" value="1"/>
</dbReference>
<dbReference type="InterPro" id="IPR036097">
    <property type="entry name" value="HisK_dim/P_sf"/>
</dbReference>
<dbReference type="Pfam" id="PF00512">
    <property type="entry name" value="HisKA"/>
    <property type="match status" value="1"/>
</dbReference>
<evidence type="ECO:0000256" key="11">
    <source>
        <dbReference type="ARBA" id="ARBA00022989"/>
    </source>
</evidence>
<dbReference type="Gene3D" id="1.10.287.130">
    <property type="match status" value="1"/>
</dbReference>
<comment type="catalytic activity">
    <reaction evidence="1">
        <text>ATP + protein L-histidine = ADP + protein N-phospho-L-histidine.</text>
        <dbReference type="EC" id="2.7.13.3"/>
    </reaction>
</comment>
<accession>A0A5N3RD24</accession>
<keyword evidence="10" id="KW-0067">ATP-binding</keyword>
<evidence type="ECO:0000256" key="4">
    <source>
        <dbReference type="ARBA" id="ARBA00022475"/>
    </source>
</evidence>
<keyword evidence="8" id="KW-0547">Nucleotide-binding</keyword>
<evidence type="ECO:0000256" key="12">
    <source>
        <dbReference type="ARBA" id="ARBA00023012"/>
    </source>
</evidence>
<comment type="caution">
    <text evidence="16">The sequence shown here is derived from an EMBL/GenBank/DDBJ whole genome shotgun (WGS) entry which is preliminary data.</text>
</comment>
<feature type="domain" description="Histidine kinase" evidence="15">
    <location>
        <begin position="242"/>
        <end position="436"/>
    </location>
</feature>
<evidence type="ECO:0000256" key="10">
    <source>
        <dbReference type="ARBA" id="ARBA00022840"/>
    </source>
</evidence>
<dbReference type="PROSITE" id="PS50109">
    <property type="entry name" value="HIS_KIN"/>
    <property type="match status" value="1"/>
</dbReference>
<dbReference type="SUPFAM" id="SSF55874">
    <property type="entry name" value="ATPase domain of HSP90 chaperone/DNA topoisomerase II/histidine kinase"/>
    <property type="match status" value="1"/>
</dbReference>
<comment type="subcellular location">
    <subcellularLocation>
        <location evidence="2">Cell membrane</location>
        <topology evidence="2">Multi-pass membrane protein</topology>
    </subcellularLocation>
</comment>
<dbReference type="InterPro" id="IPR036890">
    <property type="entry name" value="HATPase_C_sf"/>
</dbReference>
<keyword evidence="9 16" id="KW-0418">Kinase</keyword>
<evidence type="ECO:0000256" key="2">
    <source>
        <dbReference type="ARBA" id="ARBA00004651"/>
    </source>
</evidence>
<dbReference type="RefSeq" id="WP_150868772.1">
    <property type="nucleotide sequence ID" value="NZ_VWSE01000002.1"/>
</dbReference>
<keyword evidence="6" id="KW-0808">Transferase</keyword>